<dbReference type="InterPro" id="IPR027434">
    <property type="entry name" value="Homing_endonucl"/>
</dbReference>
<gene>
    <name evidence="3" type="primary">orf5</name>
    <name evidence="3" type="ORF">HPOM_18</name>
</gene>
<dbReference type="GO" id="GO:0004519">
    <property type="term" value="F:endonuclease activity"/>
    <property type="evidence" value="ECO:0007669"/>
    <property type="project" value="InterPro"/>
</dbReference>
<dbReference type="Gene3D" id="3.10.28.10">
    <property type="entry name" value="Homing endonucleases"/>
    <property type="match status" value="2"/>
</dbReference>
<dbReference type="PANTHER" id="PTHR37520:SF1">
    <property type="entry name" value="INTRON-ENCODED DNA ENDONUCLEASE AI2A-RELATED"/>
    <property type="match status" value="1"/>
</dbReference>
<keyword evidence="1" id="KW-1133">Transmembrane helix</keyword>
<evidence type="ECO:0000313" key="4">
    <source>
        <dbReference type="Proteomes" id="UP000008673"/>
    </source>
</evidence>
<evidence type="ECO:0000256" key="1">
    <source>
        <dbReference type="SAM" id="Phobius"/>
    </source>
</evidence>
<dbReference type="Proteomes" id="UP000008673">
    <property type="component" value="Mitochondrion"/>
</dbReference>
<feature type="transmembrane region" description="Helical" evidence="1">
    <location>
        <begin position="53"/>
        <end position="74"/>
    </location>
</feature>
<accession>E7E843</accession>
<feature type="domain" description="Homing endonuclease LAGLIDADG" evidence="2">
    <location>
        <begin position="144"/>
        <end position="228"/>
    </location>
</feature>
<dbReference type="eggNOG" id="ENOG502S5UM">
    <property type="taxonomic scope" value="Eukaryota"/>
</dbReference>
<keyword evidence="3" id="KW-0496">Mitochondrion</keyword>
<keyword evidence="4" id="KW-1185">Reference proteome</keyword>
<protein>
    <recommendedName>
        <fullName evidence="2">Homing endonuclease LAGLIDADG domain-containing protein</fullName>
    </recommendedName>
</protein>
<evidence type="ECO:0000259" key="2">
    <source>
        <dbReference type="Pfam" id="PF00961"/>
    </source>
</evidence>
<keyword evidence="1" id="KW-0812">Transmembrane</keyword>
<evidence type="ECO:0000313" key="3">
    <source>
        <dbReference type="EMBL" id="ADT63573.1"/>
    </source>
</evidence>
<keyword evidence="1" id="KW-0472">Membrane</keyword>
<dbReference type="EMBL" id="HQ616673">
    <property type="protein sequence ID" value="ADT63573.1"/>
    <property type="molecule type" value="Genomic_DNA"/>
</dbReference>
<dbReference type="GeneID" id="10042625"/>
<dbReference type="STRING" id="871575.E7E843"/>
<dbReference type="AlphaFoldDB" id="E7E843"/>
<organism evidence="3 4">
    <name type="scientific">Ogataea parapolymorpha (strain ATCC 26012 / BCRC 20466 / JCM 22074 / NRRL Y-7560 / DL-1)</name>
    <name type="common">Yeast</name>
    <name type="synonym">Hansenula polymorpha</name>
    <dbReference type="NCBI Taxonomy" id="871575"/>
    <lineage>
        <taxon>Eukaryota</taxon>
        <taxon>Fungi</taxon>
        <taxon>Dikarya</taxon>
        <taxon>Ascomycota</taxon>
        <taxon>Saccharomycotina</taxon>
        <taxon>Pichiomycetes</taxon>
        <taxon>Pichiales</taxon>
        <taxon>Pichiaceae</taxon>
        <taxon>Ogataea</taxon>
    </lineage>
</organism>
<proteinExistence type="predicted"/>
<dbReference type="InterPro" id="IPR004860">
    <property type="entry name" value="LAGLIDADG_dom"/>
</dbReference>
<sequence>MAPYMMLIMYMNMTMCVDFIKIIFYYLFDNNSQMTKVHNYISYNYTSSKYKSFLSTPLTIVVKKMMMQLMWMFIVRSMRLGISEITRYMFTMNYIMNYTYTYFKRTFINYQFASDKNINKTNYKQNIENVPIKNTDDYIFNTWLAGIIDGDGCFNLSKQGYASLEITMDIRDKEVLYLMKHKLGGSIKHRSGAKALRYRLHHKAGILDVINRINGLMRNSKRLVQLNKILTKYGILLKMPSDLKYNSGWLAGTIDSDGSIYYNDKSDQMFISMSQKDKYLLDNIQKVYGGKVYKNDNKTSNFKYSIYRKKDMLHLMDNYFSKYPLHSAKKHRLNLMKDFYLLKSKNYKSNPEKYDQFMTLINKWEIYGK</sequence>
<feature type="domain" description="Homing endonuclease LAGLIDADG" evidence="2">
    <location>
        <begin position="250"/>
        <end position="339"/>
    </location>
</feature>
<reference evidence="3 4" key="2">
    <citation type="journal article" date="2011" name="FEMS Yeast Res.">
        <title>Complete sequence and analysis of the mitochondrial genome of the methylotrophic yeast Hansenula polymorpha DL-1.</title>
        <authorList>
            <person name="Eldarov M.A."/>
            <person name="Mardanov A.V."/>
            <person name="Beletsky A.V."/>
            <person name="Ravin N.V."/>
            <person name="Skryabin K.G."/>
        </authorList>
    </citation>
    <scope>NUCLEOTIDE SEQUENCE [LARGE SCALE GENOMIC DNA]</scope>
    <source>
        <strain evidence="4">ATCC 26012 / BCRC 20466 / JCM 22074 / NRRL Y-7560 / DL-1</strain>
    </source>
</reference>
<geneLocation type="mitochondrion" evidence="3"/>
<dbReference type="RefSeq" id="YP_004072427.1">
    <property type="nucleotide sequence ID" value="NC_014805.1"/>
</dbReference>
<dbReference type="Pfam" id="PF00961">
    <property type="entry name" value="LAGLIDADG_1"/>
    <property type="match status" value="2"/>
</dbReference>
<name>E7E843_OGAPD</name>
<feature type="transmembrane region" description="Helical" evidence="1">
    <location>
        <begin position="7"/>
        <end position="28"/>
    </location>
</feature>
<dbReference type="SUPFAM" id="SSF55608">
    <property type="entry name" value="Homing endonucleases"/>
    <property type="match status" value="2"/>
</dbReference>
<reference key="1">
    <citation type="submission" date="2010-11" db="EMBL/GenBank/DDBJ databases">
        <title>Complete sequence and analysis of the mitochondrial genome of the methilotrophic yeast Hansenula (Ogatea) Polymorpha.</title>
        <authorList>
            <person name="El'darov M.A."/>
            <person name="Mardanov A.V."/>
            <person name="Beletsky A.V."/>
            <person name="Ravin N.V."/>
            <person name="Skryabin K.G."/>
        </authorList>
    </citation>
    <scope>NUCLEOTIDE SEQUENCE</scope>
    <source>
        <strain>DL-1</strain>
    </source>
</reference>
<dbReference type="PANTHER" id="PTHR37520">
    <property type="entry name" value="INTRON-ENCODED DNA ENDONUCLEASE AI2A-RELATED"/>
    <property type="match status" value="1"/>
</dbReference>